<feature type="compositionally biased region" description="Basic and acidic residues" evidence="1">
    <location>
        <begin position="13"/>
        <end position="23"/>
    </location>
</feature>
<feature type="region of interest" description="Disordered" evidence="1">
    <location>
        <begin position="1"/>
        <end position="37"/>
    </location>
</feature>
<reference evidence="2" key="1">
    <citation type="journal article" date="2023" name="Nat. Commun.">
        <title>Diploid and tetraploid genomes of Acorus and the evolution of monocots.</title>
        <authorList>
            <person name="Ma L."/>
            <person name="Liu K.W."/>
            <person name="Li Z."/>
            <person name="Hsiao Y.Y."/>
            <person name="Qi Y."/>
            <person name="Fu T."/>
            <person name="Tang G.D."/>
            <person name="Zhang D."/>
            <person name="Sun W.H."/>
            <person name="Liu D.K."/>
            <person name="Li Y."/>
            <person name="Chen G.Z."/>
            <person name="Liu X.D."/>
            <person name="Liao X.Y."/>
            <person name="Jiang Y.T."/>
            <person name="Yu X."/>
            <person name="Hao Y."/>
            <person name="Huang J."/>
            <person name="Zhao X.W."/>
            <person name="Ke S."/>
            <person name="Chen Y.Y."/>
            <person name="Wu W.L."/>
            <person name="Hsu J.L."/>
            <person name="Lin Y.F."/>
            <person name="Huang M.D."/>
            <person name="Li C.Y."/>
            <person name="Huang L."/>
            <person name="Wang Z.W."/>
            <person name="Zhao X."/>
            <person name="Zhong W.Y."/>
            <person name="Peng D.H."/>
            <person name="Ahmad S."/>
            <person name="Lan S."/>
            <person name="Zhang J.S."/>
            <person name="Tsai W.C."/>
            <person name="Van de Peer Y."/>
            <person name="Liu Z.J."/>
        </authorList>
    </citation>
    <scope>NUCLEOTIDE SEQUENCE</scope>
    <source>
        <strain evidence="2">CP</strain>
    </source>
</reference>
<dbReference type="EMBL" id="JAUJYO010000015">
    <property type="protein sequence ID" value="KAK1296029.1"/>
    <property type="molecule type" value="Genomic_DNA"/>
</dbReference>
<sequence length="79" mass="9073">MGGHASFKLTQQIDHHILNRSENPEETSDQIFDPRKGGMRDDFSYHLLSRQFKRTGEGASVEVKICARTRVKTGRTWVI</sequence>
<protein>
    <submittedName>
        <fullName evidence="2">Uncharacterized protein</fullName>
    </submittedName>
</protein>
<proteinExistence type="predicted"/>
<evidence type="ECO:0000313" key="3">
    <source>
        <dbReference type="Proteomes" id="UP001180020"/>
    </source>
</evidence>
<accession>A0AAV9D5L0</accession>
<name>A0AAV9D5L0_ACOCL</name>
<dbReference type="Proteomes" id="UP001180020">
    <property type="component" value="Unassembled WGS sequence"/>
</dbReference>
<organism evidence="2 3">
    <name type="scientific">Acorus calamus</name>
    <name type="common">Sweet flag</name>
    <dbReference type="NCBI Taxonomy" id="4465"/>
    <lineage>
        <taxon>Eukaryota</taxon>
        <taxon>Viridiplantae</taxon>
        <taxon>Streptophyta</taxon>
        <taxon>Embryophyta</taxon>
        <taxon>Tracheophyta</taxon>
        <taxon>Spermatophyta</taxon>
        <taxon>Magnoliopsida</taxon>
        <taxon>Liliopsida</taxon>
        <taxon>Acoraceae</taxon>
        <taxon>Acorus</taxon>
    </lineage>
</organism>
<keyword evidence="3" id="KW-1185">Reference proteome</keyword>
<dbReference type="AlphaFoldDB" id="A0AAV9D5L0"/>
<evidence type="ECO:0000256" key="1">
    <source>
        <dbReference type="SAM" id="MobiDB-lite"/>
    </source>
</evidence>
<reference evidence="2" key="2">
    <citation type="submission" date="2023-06" db="EMBL/GenBank/DDBJ databases">
        <authorList>
            <person name="Ma L."/>
            <person name="Liu K.-W."/>
            <person name="Li Z."/>
            <person name="Hsiao Y.-Y."/>
            <person name="Qi Y."/>
            <person name="Fu T."/>
            <person name="Tang G."/>
            <person name="Zhang D."/>
            <person name="Sun W.-H."/>
            <person name="Liu D.-K."/>
            <person name="Li Y."/>
            <person name="Chen G.-Z."/>
            <person name="Liu X.-D."/>
            <person name="Liao X.-Y."/>
            <person name="Jiang Y.-T."/>
            <person name="Yu X."/>
            <person name="Hao Y."/>
            <person name="Huang J."/>
            <person name="Zhao X.-W."/>
            <person name="Ke S."/>
            <person name="Chen Y.-Y."/>
            <person name="Wu W.-L."/>
            <person name="Hsu J.-L."/>
            <person name="Lin Y.-F."/>
            <person name="Huang M.-D."/>
            <person name="Li C.-Y."/>
            <person name="Huang L."/>
            <person name="Wang Z.-W."/>
            <person name="Zhao X."/>
            <person name="Zhong W.-Y."/>
            <person name="Peng D.-H."/>
            <person name="Ahmad S."/>
            <person name="Lan S."/>
            <person name="Zhang J.-S."/>
            <person name="Tsai W.-C."/>
            <person name="Van De Peer Y."/>
            <person name="Liu Z.-J."/>
        </authorList>
    </citation>
    <scope>NUCLEOTIDE SEQUENCE</scope>
    <source>
        <strain evidence="2">CP</strain>
        <tissue evidence="2">Leaves</tissue>
    </source>
</reference>
<comment type="caution">
    <text evidence="2">The sequence shown here is derived from an EMBL/GenBank/DDBJ whole genome shotgun (WGS) entry which is preliminary data.</text>
</comment>
<evidence type="ECO:0000313" key="2">
    <source>
        <dbReference type="EMBL" id="KAK1296029.1"/>
    </source>
</evidence>
<gene>
    <name evidence="2" type="ORF">QJS10_CPB15g00853</name>
</gene>